<evidence type="ECO:0000259" key="3">
    <source>
        <dbReference type="Pfam" id="PF13490"/>
    </source>
</evidence>
<keyword evidence="1" id="KW-0805">Transcription regulation</keyword>
<dbReference type="Proteomes" id="UP000002247">
    <property type="component" value="Chromosome"/>
</dbReference>
<sequence length="125" mass="13679">MILPRNVEGGVAHWSRGSELILGTKSAPKNFWSVDHISFEAVAAYADGKLGEKASARAREHFQMCPECSEQLQAQMQARAALRHSPRVQVPSELLGTLCAIPSRTAVRADDFPAHDEKRRGGSAR</sequence>
<evidence type="ECO:0000313" key="5">
    <source>
        <dbReference type="Proteomes" id="UP000002247"/>
    </source>
</evidence>
<dbReference type="KEGG" id="srt:Srot_2091"/>
<keyword evidence="5" id="KW-1185">Reference proteome</keyword>
<reference evidence="4 5" key="1">
    <citation type="journal article" date="2010" name="Stand. Genomic Sci.">
        <title>Complete genome sequence of Segniliparus rotundus type strain (CDC 1076).</title>
        <authorList>
            <person name="Sikorski J."/>
            <person name="Lapidus A."/>
            <person name="Copeland A."/>
            <person name="Misra M."/>
            <person name="Glavina Del Rio T."/>
            <person name="Nolan M."/>
            <person name="Lucas S."/>
            <person name="Chen F."/>
            <person name="Tice H."/>
            <person name="Cheng J.F."/>
            <person name="Jando M."/>
            <person name="Schneider S."/>
            <person name="Bruce D."/>
            <person name="Goodwin L."/>
            <person name="Pitluck S."/>
            <person name="Liolios K."/>
            <person name="Mikhailova N."/>
            <person name="Pati A."/>
            <person name="Ivanova N."/>
            <person name="Mavromatis K."/>
            <person name="Chen A."/>
            <person name="Palaniappan K."/>
            <person name="Chertkov O."/>
            <person name="Land M."/>
            <person name="Hauser L."/>
            <person name="Chang Y.J."/>
            <person name="Jeffries C.D."/>
            <person name="Brettin T."/>
            <person name="Detter J.C."/>
            <person name="Han C."/>
            <person name="Rohde M."/>
            <person name="Goker M."/>
            <person name="Bristow J."/>
            <person name="Eisen J.A."/>
            <person name="Markowitz V."/>
            <person name="Hugenholtz P."/>
            <person name="Kyrpides N.C."/>
            <person name="Klenk H.P."/>
        </authorList>
    </citation>
    <scope>NUCLEOTIDE SEQUENCE [LARGE SCALE GENOMIC DNA]</scope>
    <source>
        <strain evidence="5">ATCC BAA-972 / CDC 1076 / CIP 108378 / DSM 44985 / JCM 13578</strain>
    </source>
</reference>
<dbReference type="InterPro" id="IPR041916">
    <property type="entry name" value="Anti_sigma_zinc_sf"/>
</dbReference>
<dbReference type="Gene3D" id="1.10.10.1320">
    <property type="entry name" value="Anti-sigma factor, zinc-finger domain"/>
    <property type="match status" value="1"/>
</dbReference>
<feature type="domain" description="Putative zinc-finger" evidence="3">
    <location>
        <begin position="40"/>
        <end position="68"/>
    </location>
</feature>
<proteinExistence type="predicted"/>
<dbReference type="STRING" id="640132.Srot_2091"/>
<dbReference type="RefSeq" id="WP_013138998.1">
    <property type="nucleotide sequence ID" value="NC_014168.1"/>
</dbReference>
<evidence type="ECO:0000256" key="2">
    <source>
        <dbReference type="ARBA" id="ARBA00023163"/>
    </source>
</evidence>
<protein>
    <recommendedName>
        <fullName evidence="3">Putative zinc-finger domain-containing protein</fullName>
    </recommendedName>
</protein>
<keyword evidence="2" id="KW-0804">Transcription</keyword>
<name>D6Z9B6_SEGRD</name>
<evidence type="ECO:0000313" key="4">
    <source>
        <dbReference type="EMBL" id="ADG98546.1"/>
    </source>
</evidence>
<dbReference type="eggNOG" id="COG5662">
    <property type="taxonomic scope" value="Bacteria"/>
</dbReference>
<dbReference type="HOGENOM" id="CLU_1991139_0_0_11"/>
<gene>
    <name evidence="4" type="ordered locus">Srot_2091</name>
</gene>
<dbReference type="Pfam" id="PF13490">
    <property type="entry name" value="zf-HC2"/>
    <property type="match status" value="1"/>
</dbReference>
<dbReference type="InterPro" id="IPR027383">
    <property type="entry name" value="Znf_put"/>
</dbReference>
<evidence type="ECO:0000256" key="1">
    <source>
        <dbReference type="ARBA" id="ARBA00023015"/>
    </source>
</evidence>
<dbReference type="EMBL" id="CP001958">
    <property type="protein sequence ID" value="ADG98546.1"/>
    <property type="molecule type" value="Genomic_DNA"/>
</dbReference>
<organism evidence="4 5">
    <name type="scientific">Segniliparus rotundus (strain ATCC BAA-972 / CDC 1076 / CIP 108378 / DSM 44985 / JCM 13578)</name>
    <dbReference type="NCBI Taxonomy" id="640132"/>
    <lineage>
        <taxon>Bacteria</taxon>
        <taxon>Bacillati</taxon>
        <taxon>Actinomycetota</taxon>
        <taxon>Actinomycetes</taxon>
        <taxon>Mycobacteriales</taxon>
        <taxon>Segniliparaceae</taxon>
        <taxon>Segniliparus</taxon>
    </lineage>
</organism>
<accession>D6Z9B6</accession>
<dbReference type="AlphaFoldDB" id="D6Z9B6"/>